<protein>
    <recommendedName>
        <fullName evidence="2">DUF4283 domain-containing protein</fullName>
    </recommendedName>
</protein>
<organism evidence="3 4">
    <name type="scientific">Brassica carinata</name>
    <name type="common">Ethiopian mustard</name>
    <name type="synonym">Abyssinian cabbage</name>
    <dbReference type="NCBI Taxonomy" id="52824"/>
    <lineage>
        <taxon>Eukaryota</taxon>
        <taxon>Viridiplantae</taxon>
        <taxon>Streptophyta</taxon>
        <taxon>Embryophyta</taxon>
        <taxon>Tracheophyta</taxon>
        <taxon>Spermatophyta</taxon>
        <taxon>Magnoliopsida</taxon>
        <taxon>eudicotyledons</taxon>
        <taxon>Gunneridae</taxon>
        <taxon>Pentapetalae</taxon>
        <taxon>rosids</taxon>
        <taxon>malvids</taxon>
        <taxon>Brassicales</taxon>
        <taxon>Brassicaceae</taxon>
        <taxon>Brassiceae</taxon>
        <taxon>Brassica</taxon>
    </lineage>
</organism>
<evidence type="ECO:0000313" key="3">
    <source>
        <dbReference type="EMBL" id="KAG2255399.1"/>
    </source>
</evidence>
<name>A0A8X7PTK4_BRACI</name>
<dbReference type="OrthoDB" id="1113876at2759"/>
<keyword evidence="4" id="KW-1185">Reference proteome</keyword>
<dbReference type="PANTHER" id="PTHR31286">
    <property type="entry name" value="GLYCINE-RICH CELL WALL STRUCTURAL PROTEIN 1.8-LIKE"/>
    <property type="match status" value="1"/>
</dbReference>
<feature type="region of interest" description="Disordered" evidence="1">
    <location>
        <begin position="12"/>
        <end position="49"/>
    </location>
</feature>
<dbReference type="EMBL" id="JAAMPC010000015">
    <property type="protein sequence ID" value="KAG2255399.1"/>
    <property type="molecule type" value="Genomic_DNA"/>
</dbReference>
<accession>A0A8X7PTK4</accession>
<evidence type="ECO:0000313" key="4">
    <source>
        <dbReference type="Proteomes" id="UP000886595"/>
    </source>
</evidence>
<comment type="caution">
    <text evidence="3">The sequence shown here is derived from an EMBL/GenBank/DDBJ whole genome shotgun (WGS) entry which is preliminary data.</text>
</comment>
<dbReference type="InterPro" id="IPR025558">
    <property type="entry name" value="DUF4283"/>
</dbReference>
<feature type="region of interest" description="Disordered" evidence="1">
    <location>
        <begin position="456"/>
        <end position="482"/>
    </location>
</feature>
<dbReference type="AlphaFoldDB" id="A0A8X7PTK4"/>
<dbReference type="Pfam" id="PF14111">
    <property type="entry name" value="DUF4283"/>
    <property type="match status" value="1"/>
</dbReference>
<proteinExistence type="predicted"/>
<dbReference type="Proteomes" id="UP000886595">
    <property type="component" value="Unassembled WGS sequence"/>
</dbReference>
<reference evidence="3 4" key="1">
    <citation type="submission" date="2020-02" db="EMBL/GenBank/DDBJ databases">
        <authorList>
            <person name="Ma Q."/>
            <person name="Huang Y."/>
            <person name="Song X."/>
            <person name="Pei D."/>
        </authorList>
    </citation>
    <scope>NUCLEOTIDE SEQUENCE [LARGE SCALE GENOMIC DNA]</scope>
    <source>
        <strain evidence="3">Sxm20200214</strain>
        <tissue evidence="3">Leaf</tissue>
    </source>
</reference>
<feature type="compositionally biased region" description="Pro residues" evidence="1">
    <location>
        <begin position="25"/>
        <end position="49"/>
    </location>
</feature>
<dbReference type="PANTHER" id="PTHR31286:SF90">
    <property type="entry name" value="DUF4283 DOMAIN-CONTAINING PROTEIN"/>
    <property type="match status" value="1"/>
</dbReference>
<evidence type="ECO:0000259" key="2">
    <source>
        <dbReference type="Pfam" id="PF14111"/>
    </source>
</evidence>
<gene>
    <name evidence="3" type="ORF">Bca52824_074693</name>
</gene>
<sequence length="499" mass="54048">MANPWLTIALASPLNPASPAGILRRPPPLPDPPDPLQFPPSPPFKPSPPLSFADVNPLASSPAALLLSSYSNLHFPVPINPRSGNSNPTTVTNPNLLCSSLQSSTFPFKGLLGGSPSFVSNSSQPTHPLPPTIPASIPLTLKTQSTAPVDWVSKVKKTIDRSLERFSPVSLSPSGIPRVIIPEEVYQKGAELHRDFVVCRFFGRVPTYSLIQNHLEIHMSPATNSVLVRLPNEFSHQKVTQKGFWYVDTTMFHVSQWAAHADDYSPSLKRVQLWAHLIGVSFDLIHRQGLSHIAGQIGEPKETDDWTLNLTSISIAHVKVEVDTTVPLPKVVEVGRQNGSFVNVSVEYPWVPPICSHSKEVGHISRNCPLLPIFRKQKSSSTLHKISQEKQPDLTTSNVAVLSPKRVHAEAPVAAATVTHAETTDAPTSEIPTLDPTVQSLPSAAPMVVDPQVVPSEISSTPPELGSVSGSDVEMEDASSPSPQDFFLALPALFFLPPH</sequence>
<feature type="domain" description="DUF4283" evidence="2">
    <location>
        <begin position="190"/>
        <end position="259"/>
    </location>
</feature>
<evidence type="ECO:0000256" key="1">
    <source>
        <dbReference type="SAM" id="MobiDB-lite"/>
    </source>
</evidence>
<dbReference type="InterPro" id="IPR040256">
    <property type="entry name" value="At4g02000-like"/>
</dbReference>